<reference evidence="2 3" key="1">
    <citation type="submission" date="2017-03" db="EMBL/GenBank/DDBJ databases">
        <title>Genomes of endolithic fungi from Antarctica.</title>
        <authorList>
            <person name="Coleine C."/>
            <person name="Masonjones S."/>
            <person name="Stajich J.E."/>
        </authorList>
    </citation>
    <scope>NUCLEOTIDE SEQUENCE [LARGE SCALE GENOMIC DNA]</scope>
    <source>
        <strain evidence="2 3">CCFEE 6315</strain>
    </source>
</reference>
<dbReference type="OrthoDB" id="5327538at2759"/>
<proteinExistence type="predicted"/>
<feature type="compositionally biased region" description="Low complexity" evidence="1">
    <location>
        <begin position="28"/>
        <end position="40"/>
    </location>
</feature>
<dbReference type="Proteomes" id="UP000308549">
    <property type="component" value="Unassembled WGS sequence"/>
</dbReference>
<sequence length="505" mass="56604">MNSRHNRSLEYNQVDKPCSSHSKANTISAASTTSTATSRSGGSRLLFGEIDTTSPERSLESYASVCSFVQCNNSTFLKFWLDDKCRDAFLLNVPKSDLANLRLACHDFSVRAAPALFEHLSITFRPNAFTKPTRRAALDRLGFFVKTLTFKFPHTTETFLPPLVDPETGAEMSFTYTPQLEPPTTQRPKYGDTDTTEILTRQYPALFHAATNVPAFIRAFSAFVNLQHLRISCPGHEPSSGFRRSIVDYALISLRIAVERNRFNAMRRLTIAPMHPGGLRYLVPHNGYGATPRSAKTWSRIEHLEVHLNSPSGYHECATSPIARLLQTYLRTVKANLLSFTFSWNGQKRLLSILRLRFPRIERMHVKNAQASAADISIFVHDHKATLREVEMEDVELTSGTWDDALSPVTRRPEHPRASARTASIPIMLAPVAARPRPATAISEYLPITTDDPARPSFGIVRWLCGKKGKSRCRRESRKGLLGCEQRLKKVFGGVLVWRCDGSAS</sequence>
<feature type="region of interest" description="Disordered" evidence="1">
    <location>
        <begin position="1"/>
        <end position="40"/>
    </location>
</feature>
<evidence type="ECO:0000313" key="3">
    <source>
        <dbReference type="Proteomes" id="UP000308549"/>
    </source>
</evidence>
<accession>A0A4U0UF27</accession>
<organism evidence="2 3">
    <name type="scientific">Salinomyces thailandicus</name>
    <dbReference type="NCBI Taxonomy" id="706561"/>
    <lineage>
        <taxon>Eukaryota</taxon>
        <taxon>Fungi</taxon>
        <taxon>Dikarya</taxon>
        <taxon>Ascomycota</taxon>
        <taxon>Pezizomycotina</taxon>
        <taxon>Dothideomycetes</taxon>
        <taxon>Dothideomycetidae</taxon>
        <taxon>Mycosphaerellales</taxon>
        <taxon>Teratosphaeriaceae</taxon>
        <taxon>Salinomyces</taxon>
    </lineage>
</organism>
<protein>
    <submittedName>
        <fullName evidence="2">Uncharacterized protein</fullName>
    </submittedName>
</protein>
<evidence type="ECO:0000313" key="2">
    <source>
        <dbReference type="EMBL" id="TKA33216.1"/>
    </source>
</evidence>
<dbReference type="AlphaFoldDB" id="A0A4U0UF27"/>
<dbReference type="EMBL" id="NAJL01000003">
    <property type="protein sequence ID" value="TKA33216.1"/>
    <property type="molecule type" value="Genomic_DNA"/>
</dbReference>
<keyword evidence="3" id="KW-1185">Reference proteome</keyword>
<evidence type="ECO:0000256" key="1">
    <source>
        <dbReference type="SAM" id="MobiDB-lite"/>
    </source>
</evidence>
<name>A0A4U0UF27_9PEZI</name>
<gene>
    <name evidence="2" type="ORF">B0A50_00769</name>
</gene>
<comment type="caution">
    <text evidence="2">The sequence shown here is derived from an EMBL/GenBank/DDBJ whole genome shotgun (WGS) entry which is preliminary data.</text>
</comment>